<dbReference type="GeneID" id="76153184"/>
<protein>
    <submittedName>
        <fullName evidence="2">Uncharacterized protein</fullName>
    </submittedName>
</protein>
<feature type="compositionally biased region" description="Low complexity" evidence="1">
    <location>
        <begin position="133"/>
        <end position="179"/>
    </location>
</feature>
<proteinExistence type="predicted"/>
<feature type="compositionally biased region" description="Low complexity" evidence="1">
    <location>
        <begin position="272"/>
        <end position="302"/>
    </location>
</feature>
<evidence type="ECO:0000313" key="3">
    <source>
        <dbReference type="Proteomes" id="UP001204833"/>
    </source>
</evidence>
<organism evidence="2 3">
    <name type="scientific">Candida theae</name>
    <dbReference type="NCBI Taxonomy" id="1198502"/>
    <lineage>
        <taxon>Eukaryota</taxon>
        <taxon>Fungi</taxon>
        <taxon>Dikarya</taxon>
        <taxon>Ascomycota</taxon>
        <taxon>Saccharomycotina</taxon>
        <taxon>Pichiomycetes</taxon>
        <taxon>Debaryomycetaceae</taxon>
        <taxon>Candida/Lodderomyces clade</taxon>
        <taxon>Candida</taxon>
    </lineage>
</organism>
<feature type="region of interest" description="Disordered" evidence="1">
    <location>
        <begin position="1"/>
        <end position="100"/>
    </location>
</feature>
<feature type="compositionally biased region" description="Acidic residues" evidence="1">
    <location>
        <begin position="83"/>
        <end position="92"/>
    </location>
</feature>
<comment type="caution">
    <text evidence="2">The sequence shown here is derived from an EMBL/GenBank/DDBJ whole genome shotgun (WGS) entry which is preliminary data.</text>
</comment>
<reference evidence="2 3" key="1">
    <citation type="journal article" date="2022" name="DNA Res.">
        <title>Genome analysis of five recently described species of the CUG-Ser clade uncovers Candida theae as a new hybrid lineage with pathogenic potential in the Candida parapsilosis species complex.</title>
        <authorList>
            <person name="Mixao V."/>
            <person name="Del Olmo V."/>
            <person name="Hegedusova E."/>
            <person name="Saus E."/>
            <person name="Pryszcz L."/>
            <person name="Cillingova A."/>
            <person name="Nosek J."/>
            <person name="Gabaldon T."/>
        </authorList>
    </citation>
    <scope>NUCLEOTIDE SEQUENCE [LARGE SCALE GENOMIC DNA]</scope>
    <source>
        <strain evidence="2 3">CBS 12239</strain>
    </source>
</reference>
<feature type="compositionally biased region" description="Basic residues" evidence="1">
    <location>
        <begin position="188"/>
        <end position="198"/>
    </location>
</feature>
<evidence type="ECO:0000313" key="2">
    <source>
        <dbReference type="EMBL" id="KAI5948947.1"/>
    </source>
</evidence>
<feature type="region of interest" description="Disordered" evidence="1">
    <location>
        <begin position="131"/>
        <end position="210"/>
    </location>
</feature>
<dbReference type="Proteomes" id="UP001204833">
    <property type="component" value="Unassembled WGS sequence"/>
</dbReference>
<dbReference type="RefSeq" id="XP_051606457.1">
    <property type="nucleotide sequence ID" value="XM_051754725.1"/>
</dbReference>
<name>A0AAD5B9W5_9ASCO</name>
<dbReference type="EMBL" id="JAIHNG010000176">
    <property type="protein sequence ID" value="KAI5948947.1"/>
    <property type="molecule type" value="Genomic_DNA"/>
</dbReference>
<dbReference type="AlphaFoldDB" id="A0AAD5B9W5"/>
<gene>
    <name evidence="2" type="ORF">KGF57_005140</name>
</gene>
<feature type="compositionally biased region" description="Low complexity" evidence="1">
    <location>
        <begin position="33"/>
        <end position="46"/>
    </location>
</feature>
<evidence type="ECO:0000256" key="1">
    <source>
        <dbReference type="SAM" id="MobiDB-lite"/>
    </source>
</evidence>
<accession>A0AAD5B9W5</accession>
<feature type="compositionally biased region" description="Polar residues" evidence="1">
    <location>
        <begin position="1"/>
        <end position="18"/>
    </location>
</feature>
<feature type="region of interest" description="Disordered" evidence="1">
    <location>
        <begin position="265"/>
        <end position="315"/>
    </location>
</feature>
<sequence length="315" mass="34417">MSTQFQPKQTNTPLSSFDGTVPVSKPNSKQHHPNQPQQKQQQQQQQDKTYALPTSPSSLDHSESHKTPMFTFDGYELSKGEQAEAEDEDGETKDDLNPYQYGIEPPAIFERSVQDCCSPHRTNSIISLTNTLNNYTPSSSATTTTTTNNNNNNNNNNNSSTVNPNNSSSSTSISNLTGSIHSCTASSGRRRSFTKRPRSSTTTSFNNRLEDSFTPLNSLITSFDPNSDNIPTLLPMSPNSPPKLKHTQSQLNCCSYAELISDESWSTRSPNGSFSGASGASSLAGPRRAQQQPPPIRSIQSAGGVPTLRSPKWRK</sequence>
<keyword evidence="3" id="KW-1185">Reference proteome</keyword>